<dbReference type="EMBL" id="BKAJ01000217">
    <property type="protein sequence ID" value="GEP61363.1"/>
    <property type="molecule type" value="Genomic_DNA"/>
</dbReference>
<organism evidence="2 3">
    <name type="scientific">Reyranella soli</name>
    <dbReference type="NCBI Taxonomy" id="1230389"/>
    <lineage>
        <taxon>Bacteria</taxon>
        <taxon>Pseudomonadati</taxon>
        <taxon>Pseudomonadota</taxon>
        <taxon>Alphaproteobacteria</taxon>
        <taxon>Hyphomicrobiales</taxon>
        <taxon>Reyranellaceae</taxon>
        <taxon>Reyranella</taxon>
    </lineage>
</organism>
<evidence type="ECO:0000256" key="1">
    <source>
        <dbReference type="SAM" id="MobiDB-lite"/>
    </source>
</evidence>
<reference evidence="2 3" key="1">
    <citation type="submission" date="2019-07" db="EMBL/GenBank/DDBJ databases">
        <title>Whole genome shotgun sequence of Reyranella soli NBRC 108950.</title>
        <authorList>
            <person name="Hosoyama A."/>
            <person name="Uohara A."/>
            <person name="Ohji S."/>
            <person name="Ichikawa N."/>
        </authorList>
    </citation>
    <scope>NUCLEOTIDE SEQUENCE [LARGE SCALE GENOMIC DNA]</scope>
    <source>
        <strain evidence="2 3">NBRC 108950</strain>
    </source>
</reference>
<feature type="region of interest" description="Disordered" evidence="1">
    <location>
        <begin position="75"/>
        <end position="116"/>
    </location>
</feature>
<dbReference type="Proteomes" id="UP000321058">
    <property type="component" value="Unassembled WGS sequence"/>
</dbReference>
<sequence length="116" mass="12845">MSIETPIKDLIERDAQLPRRTDASKADVCGRARPLLLRRVLLTDRGLRRLHTRTATESPLRFASVCFPHASPAFVPEAGKQKKSPSDPSQPLICLKKVGGGEGIRTLDPDLGKRRH</sequence>
<dbReference type="AlphaFoldDB" id="A0A512NQY6"/>
<evidence type="ECO:0000313" key="2">
    <source>
        <dbReference type="EMBL" id="GEP61363.1"/>
    </source>
</evidence>
<proteinExistence type="predicted"/>
<accession>A0A512NQY6</accession>
<evidence type="ECO:0000313" key="3">
    <source>
        <dbReference type="Proteomes" id="UP000321058"/>
    </source>
</evidence>
<name>A0A512NQY6_9HYPH</name>
<keyword evidence="3" id="KW-1185">Reference proteome</keyword>
<protein>
    <submittedName>
        <fullName evidence="2">Uncharacterized protein</fullName>
    </submittedName>
</protein>
<comment type="caution">
    <text evidence="2">The sequence shown here is derived from an EMBL/GenBank/DDBJ whole genome shotgun (WGS) entry which is preliminary data.</text>
</comment>
<gene>
    <name evidence="2" type="ORF">RSO01_85290</name>
</gene>
<feature type="compositionally biased region" description="Basic and acidic residues" evidence="1">
    <location>
        <begin position="105"/>
        <end position="116"/>
    </location>
</feature>